<dbReference type="InterPro" id="IPR014710">
    <property type="entry name" value="RmlC-like_jellyroll"/>
</dbReference>
<evidence type="ECO:0000313" key="1">
    <source>
        <dbReference type="EMBL" id="TYL99700.1"/>
    </source>
</evidence>
<reference evidence="1 2" key="1">
    <citation type="submission" date="2019-08" db="EMBL/GenBank/DDBJ databases">
        <title>Bradyrhizobium hipponensis sp. nov., a rhizobium isolated from a Lupinus angustifolius root nodule in Tunisia.</title>
        <authorList>
            <person name="Off K."/>
            <person name="Rejili M."/>
            <person name="Mars M."/>
            <person name="Brachmann A."/>
            <person name="Marin M."/>
        </authorList>
    </citation>
    <scope>NUCLEOTIDE SEQUENCE [LARGE SCALE GENOMIC DNA]</scope>
    <source>
        <strain evidence="1 2">CTAW71</strain>
    </source>
</reference>
<dbReference type="SUPFAM" id="SSF51182">
    <property type="entry name" value="RmlC-like cupins"/>
    <property type="match status" value="1"/>
</dbReference>
<evidence type="ECO:0000313" key="2">
    <source>
        <dbReference type="Proteomes" id="UP000324758"/>
    </source>
</evidence>
<organism evidence="1 2">
    <name type="scientific">Bradyrhizobium rifense</name>
    <dbReference type="NCBI Taxonomy" id="515499"/>
    <lineage>
        <taxon>Bacteria</taxon>
        <taxon>Pseudomonadati</taxon>
        <taxon>Pseudomonadota</taxon>
        <taxon>Alphaproteobacteria</taxon>
        <taxon>Hyphomicrobiales</taxon>
        <taxon>Nitrobacteraceae</taxon>
        <taxon>Bradyrhizobium</taxon>
    </lineage>
</organism>
<sequence>MSAGIGISHSEQKRDSDLLKIFRIWLLPRRKGGAPRCESRKFPKADRAGRLITEVTREPN</sequence>
<dbReference type="EMBL" id="VSSS01000006">
    <property type="protein sequence ID" value="TYL99700.1"/>
    <property type="molecule type" value="Genomic_DNA"/>
</dbReference>
<comment type="caution">
    <text evidence="1">The sequence shown here is derived from an EMBL/GenBank/DDBJ whole genome shotgun (WGS) entry which is preliminary data.</text>
</comment>
<keyword evidence="2" id="KW-1185">Reference proteome</keyword>
<name>A0A5D3KSJ0_9BRAD</name>
<dbReference type="Proteomes" id="UP000324758">
    <property type="component" value="Unassembled WGS sequence"/>
</dbReference>
<dbReference type="AlphaFoldDB" id="A0A5D3KSJ0"/>
<dbReference type="Gene3D" id="2.60.120.10">
    <property type="entry name" value="Jelly Rolls"/>
    <property type="match status" value="1"/>
</dbReference>
<dbReference type="OrthoDB" id="9780903at2"/>
<dbReference type="InterPro" id="IPR011051">
    <property type="entry name" value="RmlC_Cupin_sf"/>
</dbReference>
<accession>A0A5D3KSJ0</accession>
<gene>
    <name evidence="1" type="ORF">FXB40_02090</name>
</gene>
<protein>
    <submittedName>
        <fullName evidence="1">Uncharacterized protein</fullName>
    </submittedName>
</protein>
<proteinExistence type="predicted"/>